<dbReference type="InterPro" id="IPR050135">
    <property type="entry name" value="dGTPase-like"/>
</dbReference>
<dbReference type="SUPFAM" id="SSF109604">
    <property type="entry name" value="HD-domain/PDEase-like"/>
    <property type="match status" value="1"/>
</dbReference>
<proteinExistence type="predicted"/>
<dbReference type="AlphaFoldDB" id="A0A291ISJ9"/>
<dbReference type="Pfam" id="PF19276">
    <property type="entry name" value="HD_assoc_2"/>
    <property type="match status" value="1"/>
</dbReference>
<keyword evidence="2" id="KW-1185">Reference proteome</keyword>
<dbReference type="PANTHER" id="PTHR11373:SF4">
    <property type="entry name" value="DEOXYNUCLEOSIDE TRIPHOSPHATE TRIPHOSPHOHYDROLASE SAMHD1"/>
    <property type="match status" value="1"/>
</dbReference>
<reference evidence="1 2" key="1">
    <citation type="submission" date="2017-09" db="EMBL/GenBank/DDBJ databases">
        <title>SPAdes assembly of the Mesoplasma lactucae genome.</title>
        <authorList>
            <person name="Knight T.F."/>
            <person name="Rubinstein R."/>
            <person name="Citino T."/>
        </authorList>
    </citation>
    <scope>NUCLEOTIDE SEQUENCE [LARGE SCALE GENOMIC DNA]</scope>
    <source>
        <strain evidence="1 2">831-C4</strain>
    </source>
</reference>
<accession>A0A291ISJ9</accession>
<keyword evidence="1" id="KW-0378">Hydrolase</keyword>
<gene>
    <name evidence="1" type="ORF">CP520_03320</name>
</gene>
<dbReference type="OrthoDB" id="9803619at2"/>
<organism evidence="1 2">
    <name type="scientific">Mesoplasma lactucae ATCC 49193</name>
    <dbReference type="NCBI Taxonomy" id="81460"/>
    <lineage>
        <taxon>Bacteria</taxon>
        <taxon>Bacillati</taxon>
        <taxon>Mycoplasmatota</taxon>
        <taxon>Mollicutes</taxon>
        <taxon>Entomoplasmatales</taxon>
        <taxon>Entomoplasmataceae</taxon>
        <taxon>Mesoplasma</taxon>
    </lineage>
</organism>
<dbReference type="InterPro" id="IPR045509">
    <property type="entry name" value="HD_assoc_2"/>
</dbReference>
<dbReference type="Pfam" id="PF01966">
    <property type="entry name" value="HD"/>
    <property type="match status" value="1"/>
</dbReference>
<evidence type="ECO:0000313" key="1">
    <source>
        <dbReference type="EMBL" id="ATG97740.1"/>
    </source>
</evidence>
<dbReference type="GO" id="GO:0006203">
    <property type="term" value="P:dGTP catabolic process"/>
    <property type="evidence" value="ECO:0007669"/>
    <property type="project" value="TreeGrafter"/>
</dbReference>
<protein>
    <submittedName>
        <fullName evidence="1">HD family phosphohydrolase</fullName>
    </submittedName>
</protein>
<evidence type="ECO:0000313" key="2">
    <source>
        <dbReference type="Proteomes" id="UP000232227"/>
    </source>
</evidence>
<dbReference type="GO" id="GO:0008832">
    <property type="term" value="F:dGTPase activity"/>
    <property type="evidence" value="ECO:0007669"/>
    <property type="project" value="TreeGrafter"/>
</dbReference>
<dbReference type="InterPro" id="IPR003607">
    <property type="entry name" value="HD/PDEase_dom"/>
</dbReference>
<dbReference type="Proteomes" id="UP000232227">
    <property type="component" value="Chromosome"/>
</dbReference>
<name>A0A291ISJ9_9MOLU</name>
<dbReference type="Gene3D" id="1.10.3210.10">
    <property type="entry name" value="Hypothetical protein af1432"/>
    <property type="match status" value="1"/>
</dbReference>
<dbReference type="SMART" id="SM00471">
    <property type="entry name" value="HDc"/>
    <property type="match status" value="1"/>
</dbReference>
<dbReference type="InterPro" id="IPR006674">
    <property type="entry name" value="HD_domain"/>
</dbReference>
<dbReference type="CDD" id="cd00077">
    <property type="entry name" value="HDc"/>
    <property type="match status" value="1"/>
</dbReference>
<dbReference type="PROSITE" id="PS51831">
    <property type="entry name" value="HD"/>
    <property type="match status" value="1"/>
</dbReference>
<dbReference type="EMBL" id="CP023668">
    <property type="protein sequence ID" value="ATG97740.1"/>
    <property type="molecule type" value="Genomic_DNA"/>
</dbReference>
<dbReference type="KEGG" id="mlac:CP520_03320"/>
<dbReference type="RefSeq" id="WP_096863028.1">
    <property type="nucleotide sequence ID" value="NZ_CP023668.1"/>
</dbReference>
<sequence>MQNKEIKTIRDAVHGDIKFSDPIFFELINTQEFQRLRRIAQLGGAQFAYPSATHTRFTHSIGVYYVLNQFLENPSIANALSDEDKTLVLMAGLLHDIGHGPFSHSFERITNGHHEEYSQAIITNENGNIAKIIKAHGYNPSDVANIIKGTYKNPIVNLLVSSQLDADRLDYLQRDSYFAGVDYTSLDTPWLINNAKIIDNKIVFNKKAIYAVESYLLGRYHMFRQVYNHKISLAFDAMIQVWFKRLKDLYNNNFNFKSERLKYFFSDILEGKDLPLDKYLQLDDFTMDDLFKQSQLEDDKILNDLATKILNRNFFDVYLMENINLEKEKENLVKKGLDPNYYLLEDKPKKPYVYQNGMVDGKDEKIYFFDSKDNKILSLSDLSELAEAFENINKEKTREIVFISK</sequence>
<dbReference type="PANTHER" id="PTHR11373">
    <property type="entry name" value="DEOXYNUCLEOSIDE TRIPHOSPHATE TRIPHOSPHOHYDROLASE"/>
    <property type="match status" value="1"/>
</dbReference>